<dbReference type="RefSeq" id="WP_377335972.1">
    <property type="nucleotide sequence ID" value="NZ_JBHLUE010000002.1"/>
</dbReference>
<evidence type="ECO:0000256" key="3">
    <source>
        <dbReference type="SAM" id="SignalP"/>
    </source>
</evidence>
<organism evidence="5 6">
    <name type="scientific">Plantactinospora siamensis</name>
    <dbReference type="NCBI Taxonomy" id="555372"/>
    <lineage>
        <taxon>Bacteria</taxon>
        <taxon>Bacillati</taxon>
        <taxon>Actinomycetota</taxon>
        <taxon>Actinomycetes</taxon>
        <taxon>Micromonosporales</taxon>
        <taxon>Micromonosporaceae</taxon>
        <taxon>Plantactinospora</taxon>
    </lineage>
</organism>
<dbReference type="Gene3D" id="3.40.50.1980">
    <property type="entry name" value="Nitrogenase molybdenum iron protein domain"/>
    <property type="match status" value="2"/>
</dbReference>
<dbReference type="PANTHER" id="PTHR30535">
    <property type="entry name" value="VITAMIN B12-BINDING PROTEIN"/>
    <property type="match status" value="1"/>
</dbReference>
<protein>
    <submittedName>
        <fullName evidence="5">ABC transporter substrate-binding protein</fullName>
    </submittedName>
</protein>
<reference evidence="5 6" key="1">
    <citation type="submission" date="2024-09" db="EMBL/GenBank/DDBJ databases">
        <authorList>
            <person name="Sun Q."/>
            <person name="Mori K."/>
        </authorList>
    </citation>
    <scope>NUCLEOTIDE SEQUENCE [LARGE SCALE GENOMIC DNA]</scope>
    <source>
        <strain evidence="5 6">TBRC 2205</strain>
    </source>
</reference>
<comment type="caution">
    <text evidence="5">The sequence shown here is derived from an EMBL/GenBank/DDBJ whole genome shotgun (WGS) entry which is preliminary data.</text>
</comment>
<accession>A0ABV6NRQ5</accession>
<evidence type="ECO:0000313" key="5">
    <source>
        <dbReference type="EMBL" id="MFC0563458.1"/>
    </source>
</evidence>
<feature type="chain" id="PRO_5047420157" evidence="3">
    <location>
        <begin position="20"/>
        <end position="309"/>
    </location>
</feature>
<dbReference type="PROSITE" id="PS51257">
    <property type="entry name" value="PROKAR_LIPOPROTEIN"/>
    <property type="match status" value="1"/>
</dbReference>
<keyword evidence="2 3" id="KW-0732">Signal</keyword>
<name>A0ABV6NRQ5_9ACTN</name>
<proteinExistence type="inferred from homology"/>
<evidence type="ECO:0000259" key="4">
    <source>
        <dbReference type="PROSITE" id="PS50983"/>
    </source>
</evidence>
<feature type="signal peptide" evidence="3">
    <location>
        <begin position="1"/>
        <end position="19"/>
    </location>
</feature>
<gene>
    <name evidence="5" type="ORF">ACFFHU_04660</name>
</gene>
<dbReference type="EMBL" id="JBHLUE010000002">
    <property type="protein sequence ID" value="MFC0563458.1"/>
    <property type="molecule type" value="Genomic_DNA"/>
</dbReference>
<evidence type="ECO:0000256" key="2">
    <source>
        <dbReference type="ARBA" id="ARBA00022729"/>
    </source>
</evidence>
<dbReference type="Proteomes" id="UP001589894">
    <property type="component" value="Unassembled WGS sequence"/>
</dbReference>
<dbReference type="Pfam" id="PF01497">
    <property type="entry name" value="Peripla_BP_2"/>
    <property type="match status" value="1"/>
</dbReference>
<feature type="domain" description="Fe/B12 periplasmic-binding" evidence="4">
    <location>
        <begin position="56"/>
        <end position="308"/>
    </location>
</feature>
<dbReference type="SUPFAM" id="SSF53807">
    <property type="entry name" value="Helical backbone' metal receptor"/>
    <property type="match status" value="1"/>
</dbReference>
<evidence type="ECO:0000256" key="1">
    <source>
        <dbReference type="ARBA" id="ARBA00008814"/>
    </source>
</evidence>
<dbReference type="PANTHER" id="PTHR30535:SF34">
    <property type="entry name" value="MOLYBDATE-BINDING PROTEIN MOLA"/>
    <property type="match status" value="1"/>
</dbReference>
<dbReference type="CDD" id="cd01143">
    <property type="entry name" value="YvrC"/>
    <property type="match status" value="1"/>
</dbReference>
<dbReference type="PROSITE" id="PS50983">
    <property type="entry name" value="FE_B12_PBP"/>
    <property type="match status" value="1"/>
</dbReference>
<dbReference type="InterPro" id="IPR050902">
    <property type="entry name" value="ABC_Transporter_SBP"/>
</dbReference>
<keyword evidence="6" id="KW-1185">Reference proteome</keyword>
<sequence length="309" mass="32433">MRRRTPAILTAVLAAAALAVTGCGGGTDRPAAPASSGNVAYPMTVGKLTLDEQPRKIVSLSPTATEMLFAIGAGSQVTAVDDQSNYPPEAPKSKLSGFQPNAEAIAGRSPDLVVISNDTNKIVDQLGKLKIPVYLAPAAKTLDDTYRQLGDLGKLTGHADQATDVAGKMKDDIAKLVKDVPTGKKQRYYYELDPNYYTVTSKTFVGSLFSMMGLTSIADSADKDGAAGGYPQLSPEVVIDAGPDFVFLADAKCCQQTPGKVAGRAGWGGIPAVTHHRVITLDDDIASRWGPRTVDLVRSIADAVAKARA</sequence>
<evidence type="ECO:0000313" key="6">
    <source>
        <dbReference type="Proteomes" id="UP001589894"/>
    </source>
</evidence>
<dbReference type="NCBIfam" id="NF038402">
    <property type="entry name" value="TroA_like"/>
    <property type="match status" value="1"/>
</dbReference>
<dbReference type="InterPro" id="IPR054828">
    <property type="entry name" value="Vit_B12_bind_prot"/>
</dbReference>
<comment type="similarity">
    <text evidence="1">Belongs to the bacterial solute-binding protein 8 family.</text>
</comment>
<dbReference type="InterPro" id="IPR002491">
    <property type="entry name" value="ABC_transptr_periplasmic_BD"/>
</dbReference>